<dbReference type="EMBL" id="WUUU01000207">
    <property type="protein sequence ID" value="MXR22139.1"/>
    <property type="molecule type" value="Genomic_DNA"/>
</dbReference>
<keyword evidence="3" id="KW-1185">Reference proteome</keyword>
<evidence type="ECO:0000313" key="3">
    <source>
        <dbReference type="Proteomes" id="UP000471521"/>
    </source>
</evidence>
<feature type="region of interest" description="Disordered" evidence="1">
    <location>
        <begin position="79"/>
        <end position="100"/>
    </location>
</feature>
<organism evidence="2 3">
    <name type="scientific">Halobacterium bonnevillei</name>
    <dbReference type="NCBI Taxonomy" id="2692200"/>
    <lineage>
        <taxon>Archaea</taxon>
        <taxon>Methanobacteriati</taxon>
        <taxon>Methanobacteriota</taxon>
        <taxon>Stenosarchaea group</taxon>
        <taxon>Halobacteria</taxon>
        <taxon>Halobacteriales</taxon>
        <taxon>Halobacteriaceae</taxon>
        <taxon>Halobacterium</taxon>
    </lineage>
</organism>
<evidence type="ECO:0000256" key="1">
    <source>
        <dbReference type="SAM" id="MobiDB-lite"/>
    </source>
</evidence>
<protein>
    <submittedName>
        <fullName evidence="2">Uncharacterized protein</fullName>
    </submittedName>
</protein>
<name>A0A6B0SXM6_9EURY</name>
<evidence type="ECO:0000313" key="2">
    <source>
        <dbReference type="EMBL" id="MXR22139.1"/>
    </source>
</evidence>
<reference evidence="2 3" key="1">
    <citation type="submission" date="2019-12" db="EMBL/GenBank/DDBJ databases">
        <title>Isolation and characterization of three novel carbon monoxide-oxidizing members of Halobacteria from salione crusts and soils.</title>
        <authorList>
            <person name="Myers M.R."/>
            <person name="King G.M."/>
        </authorList>
    </citation>
    <scope>NUCLEOTIDE SEQUENCE [LARGE SCALE GENOMIC DNA]</scope>
    <source>
        <strain evidence="2 3">PCN9</strain>
    </source>
</reference>
<gene>
    <name evidence="2" type="ORF">GRX66_16650</name>
</gene>
<proteinExistence type="predicted"/>
<dbReference type="Proteomes" id="UP000471521">
    <property type="component" value="Unassembled WGS sequence"/>
</dbReference>
<sequence length="115" mass="13218">MGIPTTSTIYESNASDIGVLSDEEIDHIVEYYTRLERTAKYLEYQKKMDTSVDMGLYEERGRRIEGLFNWILRRGSRGLIGKNGSRERTEEAKKQLDKLSKAQKNALAAIEENID</sequence>
<comment type="caution">
    <text evidence="2">The sequence shown here is derived from an EMBL/GenBank/DDBJ whole genome shotgun (WGS) entry which is preliminary data.</text>
</comment>
<accession>A0A6B0SXM6</accession>
<dbReference type="AlphaFoldDB" id="A0A6B0SXM6"/>
<feature type="compositionally biased region" description="Basic and acidic residues" evidence="1">
    <location>
        <begin position="84"/>
        <end position="100"/>
    </location>
</feature>